<feature type="transmembrane region" description="Helical" evidence="7">
    <location>
        <begin position="54"/>
        <end position="76"/>
    </location>
</feature>
<dbReference type="Gene3D" id="1.20.1250.20">
    <property type="entry name" value="MFS general substrate transporter like domains"/>
    <property type="match status" value="1"/>
</dbReference>
<dbReference type="SUPFAM" id="SSF103473">
    <property type="entry name" value="MFS general substrate transporter"/>
    <property type="match status" value="1"/>
</dbReference>
<evidence type="ECO:0000256" key="3">
    <source>
        <dbReference type="ARBA" id="ARBA00022475"/>
    </source>
</evidence>
<evidence type="ECO:0000256" key="2">
    <source>
        <dbReference type="ARBA" id="ARBA00022448"/>
    </source>
</evidence>
<keyword evidence="5 7" id="KW-1133">Transmembrane helix</keyword>
<dbReference type="EMBL" id="JAUSUB010000024">
    <property type="protein sequence ID" value="MDQ0272537.1"/>
    <property type="molecule type" value="Genomic_DNA"/>
</dbReference>
<evidence type="ECO:0000256" key="5">
    <source>
        <dbReference type="ARBA" id="ARBA00022989"/>
    </source>
</evidence>
<evidence type="ECO:0000313" key="8">
    <source>
        <dbReference type="EMBL" id="MDQ0272537.1"/>
    </source>
</evidence>
<dbReference type="PANTHER" id="PTHR43266:SF2">
    <property type="entry name" value="MAJOR FACILITATOR SUPERFAMILY (MFS) PROFILE DOMAIN-CONTAINING PROTEIN"/>
    <property type="match status" value="1"/>
</dbReference>
<keyword evidence="3" id="KW-1003">Cell membrane</keyword>
<keyword evidence="6 7" id="KW-0472">Membrane</keyword>
<feature type="transmembrane region" description="Helical" evidence="7">
    <location>
        <begin position="418"/>
        <end position="436"/>
    </location>
</feature>
<keyword evidence="4 7" id="KW-0812">Transmembrane</keyword>
<protein>
    <submittedName>
        <fullName evidence="8">MFS family arabinose efflux permease</fullName>
    </submittedName>
</protein>
<accession>A0ABU0AMR3</accession>
<evidence type="ECO:0000256" key="7">
    <source>
        <dbReference type="SAM" id="Phobius"/>
    </source>
</evidence>
<feature type="transmembrane region" description="Helical" evidence="7">
    <location>
        <begin position="323"/>
        <end position="343"/>
    </location>
</feature>
<feature type="transmembrane region" description="Helical" evidence="7">
    <location>
        <begin position="117"/>
        <end position="143"/>
    </location>
</feature>
<dbReference type="InterPro" id="IPR011701">
    <property type="entry name" value="MFS"/>
</dbReference>
<sequence length="454" mass="49853">MDHPYALEIAKQRIQEMLKATGTLDQFHESTSKQNEEPRKIWDVPGYRKLFSSYSISVIGQWFDMIALMIIFGYMWKVEPYMLALIPVAYGAPQALFSQFAGVLVDRINKLKLMAVADCLTVLFTLMLFIAPSPIIALIILAIRSSVNVVHYPAQQSLIREMVPEKMRIQAITLNGGINQAAKILAPLAGGALIALIPAKNLLLINASAFFISACILFSLQKQVNIGKGKHTNHGNQEKQLTFFEQWRVGWGSVLRNPILLMTVSLTMLGMIVIQLVDAQFPILFRELASNKPELVTWVIAAVGAGSITTMYVLNRFTAFKHIGLWVCSALTFIGIGFAGLGFLQPGFSIVLCIMYGFLSGIGGGISLIISNYVIQTIPHQKDVSTVAGIFQTLVSASVFVSPLLGAVIIQLTNIQTVFVGCGLLLILFAFVPLLIKKGTSQKPRAKKHEITVD</sequence>
<keyword evidence="9" id="KW-1185">Reference proteome</keyword>
<comment type="caution">
    <text evidence="8">The sequence shown here is derived from an EMBL/GenBank/DDBJ whole genome shotgun (WGS) entry which is preliminary data.</text>
</comment>
<evidence type="ECO:0000256" key="1">
    <source>
        <dbReference type="ARBA" id="ARBA00004651"/>
    </source>
</evidence>
<name>A0ABU0AMR3_9BACI</name>
<feature type="transmembrane region" description="Helical" evidence="7">
    <location>
        <begin position="349"/>
        <end position="375"/>
    </location>
</feature>
<reference evidence="8 9" key="1">
    <citation type="submission" date="2023-07" db="EMBL/GenBank/DDBJ databases">
        <title>Genomic Encyclopedia of Type Strains, Phase IV (KMG-IV): sequencing the most valuable type-strain genomes for metagenomic binning, comparative biology and taxonomic classification.</title>
        <authorList>
            <person name="Goeker M."/>
        </authorList>
    </citation>
    <scope>NUCLEOTIDE SEQUENCE [LARGE SCALE GENOMIC DNA]</scope>
    <source>
        <strain evidence="8 9">DSM 23494</strain>
    </source>
</reference>
<feature type="transmembrane region" description="Helical" evidence="7">
    <location>
        <begin position="387"/>
        <end position="412"/>
    </location>
</feature>
<dbReference type="Proteomes" id="UP001238088">
    <property type="component" value="Unassembled WGS sequence"/>
</dbReference>
<feature type="transmembrane region" description="Helical" evidence="7">
    <location>
        <begin position="259"/>
        <end position="283"/>
    </location>
</feature>
<feature type="transmembrane region" description="Helical" evidence="7">
    <location>
        <begin position="295"/>
        <end position="314"/>
    </location>
</feature>
<feature type="transmembrane region" description="Helical" evidence="7">
    <location>
        <begin position="202"/>
        <end position="220"/>
    </location>
</feature>
<feature type="transmembrane region" description="Helical" evidence="7">
    <location>
        <begin position="82"/>
        <end position="105"/>
    </location>
</feature>
<gene>
    <name evidence="8" type="ORF">J2S17_004429</name>
</gene>
<proteinExistence type="predicted"/>
<dbReference type="InterPro" id="IPR036259">
    <property type="entry name" value="MFS_trans_sf"/>
</dbReference>
<dbReference type="PANTHER" id="PTHR43266">
    <property type="entry name" value="MACROLIDE-EFFLUX PROTEIN"/>
    <property type="match status" value="1"/>
</dbReference>
<dbReference type="RefSeq" id="WP_307477904.1">
    <property type="nucleotide sequence ID" value="NZ_JAUSUB010000024.1"/>
</dbReference>
<evidence type="ECO:0000256" key="6">
    <source>
        <dbReference type="ARBA" id="ARBA00023136"/>
    </source>
</evidence>
<dbReference type="CDD" id="cd06173">
    <property type="entry name" value="MFS_MefA_like"/>
    <property type="match status" value="1"/>
</dbReference>
<evidence type="ECO:0000313" key="9">
    <source>
        <dbReference type="Proteomes" id="UP001238088"/>
    </source>
</evidence>
<comment type="subcellular location">
    <subcellularLocation>
        <location evidence="1">Cell membrane</location>
        <topology evidence="1">Multi-pass membrane protein</topology>
    </subcellularLocation>
</comment>
<dbReference type="Pfam" id="PF07690">
    <property type="entry name" value="MFS_1"/>
    <property type="match status" value="1"/>
</dbReference>
<keyword evidence="2" id="KW-0813">Transport</keyword>
<evidence type="ECO:0000256" key="4">
    <source>
        <dbReference type="ARBA" id="ARBA00022692"/>
    </source>
</evidence>
<organism evidence="8 9">
    <name type="scientific">Cytobacillus purgationiresistens</name>
    <dbReference type="NCBI Taxonomy" id="863449"/>
    <lineage>
        <taxon>Bacteria</taxon>
        <taxon>Bacillati</taxon>
        <taxon>Bacillota</taxon>
        <taxon>Bacilli</taxon>
        <taxon>Bacillales</taxon>
        <taxon>Bacillaceae</taxon>
        <taxon>Cytobacillus</taxon>
    </lineage>
</organism>